<organism evidence="1 2">
    <name type="scientific">Galdieria sulphuraria</name>
    <name type="common">Red alga</name>
    <dbReference type="NCBI Taxonomy" id="130081"/>
    <lineage>
        <taxon>Eukaryota</taxon>
        <taxon>Rhodophyta</taxon>
        <taxon>Bangiophyceae</taxon>
        <taxon>Galdieriales</taxon>
        <taxon>Galdieriaceae</taxon>
        <taxon>Galdieria</taxon>
    </lineage>
</organism>
<sequence length="298" mass="34467">MSECKLESNCPWEFVSYRASPIEQAWLTHAAEWGEKPCDYSTEFSDYFLPWLDFIKSSTNKTIEVPVPSAMSRFLFKSTCSPSDTLVVPIEPLFGPLRHPLICNGTDVVDRSYIYIDWQIPLALQSSRARAHYFDIGASTWETGPGAASQNWIVNEFEKRGISFDGIWAWESKFYQSKEVWEQIPAKYLPVYHWFNIPAETDNSSLFNPLNILAQVASEEDFVVLKIDIDDAITENKFMDQIRTNTTLQHLIDEMFFEPHFKMDPLQNSWGPQTTTFEEVITLFTDLRHAGIRIHGWI</sequence>
<keyword evidence="2" id="KW-1185">Reference proteome</keyword>
<dbReference type="Proteomes" id="UP000030680">
    <property type="component" value="Unassembled WGS sequence"/>
</dbReference>
<dbReference type="Gramene" id="EME31132">
    <property type="protein sequence ID" value="EME31132"/>
    <property type="gene ID" value="Gasu_16290"/>
</dbReference>
<name>M2XLR6_GALSU</name>
<gene>
    <name evidence="1" type="ORF">Gasu_16290</name>
</gene>
<dbReference type="AlphaFoldDB" id="M2XLR6"/>
<dbReference type="KEGG" id="gsl:Gasu_16290"/>
<dbReference type="OMA" id="FFFEHHV"/>
<dbReference type="eggNOG" id="ENOG502S980">
    <property type="taxonomic scope" value="Eukaryota"/>
</dbReference>
<proteinExistence type="predicted"/>
<dbReference type="EMBL" id="KB454494">
    <property type="protein sequence ID" value="EME31132.1"/>
    <property type="molecule type" value="Genomic_DNA"/>
</dbReference>
<protein>
    <submittedName>
        <fullName evidence="1">Uncharacterized protein</fullName>
    </submittedName>
</protein>
<accession>M2XLR6</accession>
<evidence type="ECO:0000313" key="2">
    <source>
        <dbReference type="Proteomes" id="UP000030680"/>
    </source>
</evidence>
<dbReference type="OrthoDB" id="9981477at2759"/>
<reference evidence="2" key="1">
    <citation type="journal article" date="2013" name="Science">
        <title>Gene transfer from bacteria and archaea facilitated evolution of an extremophilic eukaryote.</title>
        <authorList>
            <person name="Schonknecht G."/>
            <person name="Chen W.H."/>
            <person name="Ternes C.M."/>
            <person name="Barbier G.G."/>
            <person name="Shrestha R.P."/>
            <person name="Stanke M."/>
            <person name="Brautigam A."/>
            <person name="Baker B.J."/>
            <person name="Banfield J.F."/>
            <person name="Garavito R.M."/>
            <person name="Carr K."/>
            <person name="Wilkerson C."/>
            <person name="Rensing S.A."/>
            <person name="Gagneul D."/>
            <person name="Dickenson N.E."/>
            <person name="Oesterhelt C."/>
            <person name="Lercher M.J."/>
            <person name="Weber A.P."/>
        </authorList>
    </citation>
    <scope>NUCLEOTIDE SEQUENCE [LARGE SCALE GENOMIC DNA]</scope>
    <source>
        <strain evidence="2">074W</strain>
    </source>
</reference>
<dbReference type="RefSeq" id="XP_005707652.1">
    <property type="nucleotide sequence ID" value="XM_005707595.1"/>
</dbReference>
<dbReference type="GeneID" id="17089806"/>
<evidence type="ECO:0000313" key="1">
    <source>
        <dbReference type="EMBL" id="EME31132.1"/>
    </source>
</evidence>